<evidence type="ECO:0000256" key="1">
    <source>
        <dbReference type="SAM" id="Phobius"/>
    </source>
</evidence>
<keyword evidence="1" id="KW-0472">Membrane</keyword>
<feature type="transmembrane region" description="Helical" evidence="1">
    <location>
        <begin position="26"/>
        <end position="45"/>
    </location>
</feature>
<organism evidence="2 3">
    <name type="scientific">Podospora fimiseda</name>
    <dbReference type="NCBI Taxonomy" id="252190"/>
    <lineage>
        <taxon>Eukaryota</taxon>
        <taxon>Fungi</taxon>
        <taxon>Dikarya</taxon>
        <taxon>Ascomycota</taxon>
        <taxon>Pezizomycotina</taxon>
        <taxon>Sordariomycetes</taxon>
        <taxon>Sordariomycetidae</taxon>
        <taxon>Sordariales</taxon>
        <taxon>Podosporaceae</taxon>
        <taxon>Podospora</taxon>
    </lineage>
</organism>
<dbReference type="AlphaFoldDB" id="A0AAN6YPS5"/>
<protein>
    <submittedName>
        <fullName evidence="2">Uncharacterized protein</fullName>
    </submittedName>
</protein>
<feature type="transmembrane region" description="Helical" evidence="1">
    <location>
        <begin position="251"/>
        <end position="271"/>
    </location>
</feature>
<keyword evidence="1" id="KW-1133">Transmembrane helix</keyword>
<gene>
    <name evidence="2" type="ORF">QBC38DRAFT_375114</name>
</gene>
<feature type="transmembrane region" description="Helical" evidence="1">
    <location>
        <begin position="130"/>
        <end position="154"/>
    </location>
</feature>
<dbReference type="Proteomes" id="UP001301958">
    <property type="component" value="Unassembled WGS sequence"/>
</dbReference>
<comment type="caution">
    <text evidence="2">The sequence shown here is derived from an EMBL/GenBank/DDBJ whole genome shotgun (WGS) entry which is preliminary data.</text>
</comment>
<name>A0AAN6YPS5_9PEZI</name>
<feature type="transmembrane region" description="Helical" evidence="1">
    <location>
        <begin position="90"/>
        <end position="110"/>
    </location>
</feature>
<evidence type="ECO:0000313" key="2">
    <source>
        <dbReference type="EMBL" id="KAK4222420.1"/>
    </source>
</evidence>
<feature type="transmembrane region" description="Helical" evidence="1">
    <location>
        <begin position="57"/>
        <end position="78"/>
    </location>
</feature>
<keyword evidence="3" id="KW-1185">Reference proteome</keyword>
<dbReference type="PANTHER" id="PTHR35184:SF1">
    <property type="entry name" value="INTEGRAL MEMBRANE PROTEIN"/>
    <property type="match status" value="1"/>
</dbReference>
<feature type="transmembrane region" description="Helical" evidence="1">
    <location>
        <begin position="214"/>
        <end position="231"/>
    </location>
</feature>
<reference evidence="2" key="2">
    <citation type="submission" date="2023-05" db="EMBL/GenBank/DDBJ databases">
        <authorList>
            <consortium name="Lawrence Berkeley National Laboratory"/>
            <person name="Steindorff A."/>
            <person name="Hensen N."/>
            <person name="Bonometti L."/>
            <person name="Westerberg I."/>
            <person name="Brannstrom I.O."/>
            <person name="Guillou S."/>
            <person name="Cros-Aarteil S."/>
            <person name="Calhoun S."/>
            <person name="Haridas S."/>
            <person name="Kuo A."/>
            <person name="Mondo S."/>
            <person name="Pangilinan J."/>
            <person name="Riley R."/>
            <person name="Labutti K."/>
            <person name="Andreopoulos B."/>
            <person name="Lipzen A."/>
            <person name="Chen C."/>
            <person name="Yanf M."/>
            <person name="Daum C."/>
            <person name="Ng V."/>
            <person name="Clum A."/>
            <person name="Ohm R."/>
            <person name="Martin F."/>
            <person name="Silar P."/>
            <person name="Natvig D."/>
            <person name="Lalanne C."/>
            <person name="Gautier V."/>
            <person name="Ament-Velasquez S.L."/>
            <person name="Kruys A."/>
            <person name="Hutchinson M.I."/>
            <person name="Powell A.J."/>
            <person name="Barry K."/>
            <person name="Miller A.N."/>
            <person name="Grigoriev I.V."/>
            <person name="Debuchy R."/>
            <person name="Gladieux P."/>
            <person name="Thoren M.H."/>
            <person name="Johannesson H."/>
        </authorList>
    </citation>
    <scope>NUCLEOTIDE SEQUENCE</scope>
    <source>
        <strain evidence="2">CBS 990.96</strain>
    </source>
</reference>
<keyword evidence="1" id="KW-0812">Transmembrane</keyword>
<accession>A0AAN6YPS5</accession>
<dbReference type="PANTHER" id="PTHR35184">
    <property type="entry name" value="YALI0C10208P"/>
    <property type="match status" value="1"/>
</dbReference>
<feature type="transmembrane region" description="Helical" evidence="1">
    <location>
        <begin position="169"/>
        <end position="193"/>
    </location>
</feature>
<dbReference type="EMBL" id="MU865472">
    <property type="protein sequence ID" value="KAK4222420.1"/>
    <property type="molecule type" value="Genomic_DNA"/>
</dbReference>
<evidence type="ECO:0000313" key="3">
    <source>
        <dbReference type="Proteomes" id="UP001301958"/>
    </source>
</evidence>
<reference evidence="2" key="1">
    <citation type="journal article" date="2023" name="Mol. Phylogenet. Evol.">
        <title>Genome-scale phylogeny and comparative genomics of the fungal order Sordariales.</title>
        <authorList>
            <person name="Hensen N."/>
            <person name="Bonometti L."/>
            <person name="Westerberg I."/>
            <person name="Brannstrom I.O."/>
            <person name="Guillou S."/>
            <person name="Cros-Aarteil S."/>
            <person name="Calhoun S."/>
            <person name="Haridas S."/>
            <person name="Kuo A."/>
            <person name="Mondo S."/>
            <person name="Pangilinan J."/>
            <person name="Riley R."/>
            <person name="LaButti K."/>
            <person name="Andreopoulos B."/>
            <person name="Lipzen A."/>
            <person name="Chen C."/>
            <person name="Yan M."/>
            <person name="Daum C."/>
            <person name="Ng V."/>
            <person name="Clum A."/>
            <person name="Steindorff A."/>
            <person name="Ohm R.A."/>
            <person name="Martin F."/>
            <person name="Silar P."/>
            <person name="Natvig D.O."/>
            <person name="Lalanne C."/>
            <person name="Gautier V."/>
            <person name="Ament-Velasquez S.L."/>
            <person name="Kruys A."/>
            <person name="Hutchinson M.I."/>
            <person name="Powell A.J."/>
            <person name="Barry K."/>
            <person name="Miller A.N."/>
            <person name="Grigoriev I.V."/>
            <person name="Debuchy R."/>
            <person name="Gladieux P."/>
            <person name="Hiltunen Thoren M."/>
            <person name="Johannesson H."/>
        </authorList>
    </citation>
    <scope>NUCLEOTIDE SEQUENCE</scope>
    <source>
        <strain evidence="2">CBS 990.96</strain>
    </source>
</reference>
<sequence>MSNPNKPPYPPPAPPPGLPPTPLPDIPLSGIFILLYLLYIPLHLFFSTHSNPHSKPILTIILTIFPSLRIISLSLRISWSLNPSNLQLEIASTALTFAGVLLLYILNLLVSRRYVRDYAISGYRPIVKGIFRSLIGIVLICLIMGVIVSVNVYFVSPKDKNVLRECRDVLLVSGTILAVLAFTPVIMVVLVGCCCKAGDVVGIEKKRYRARTELLVGTAGLLSLEGGFRVGMVYEARLVGEEEVKWWEGKAAFYCFVYLVEVVVVYWVLAARFDGRFRKRRIEGEGLGVVRGRRGWRGRVNTQEEVFGDPG</sequence>
<proteinExistence type="predicted"/>